<evidence type="ECO:0000259" key="1">
    <source>
        <dbReference type="Pfam" id="PF19694"/>
    </source>
</evidence>
<evidence type="ECO:0000313" key="3">
    <source>
        <dbReference type="Proteomes" id="UP000001213"/>
    </source>
</evidence>
<feature type="domain" description="DUF6194" evidence="1">
    <location>
        <begin position="1"/>
        <end position="144"/>
    </location>
</feature>
<dbReference type="Pfam" id="PF19694">
    <property type="entry name" value="DUF6194"/>
    <property type="match status" value="1"/>
</dbReference>
<proteinExistence type="predicted"/>
<dbReference type="eggNOG" id="COG2315">
    <property type="taxonomic scope" value="Bacteria"/>
</dbReference>
<organism evidence="2 3">
    <name type="scientific">Tsukamurella paurometabola (strain ATCC 8368 / DSM 20162 / CCUG 35730 / CIP 100753 / JCM 10117 / KCTC 9821 / NBRC 16120 / NCIMB 702349 / NCTC 13040)</name>
    <name type="common">Corynebacterium paurometabolum</name>
    <dbReference type="NCBI Taxonomy" id="521096"/>
    <lineage>
        <taxon>Bacteria</taxon>
        <taxon>Bacillati</taxon>
        <taxon>Actinomycetota</taxon>
        <taxon>Actinomycetes</taxon>
        <taxon>Mycobacteriales</taxon>
        <taxon>Tsukamurellaceae</taxon>
        <taxon>Tsukamurella</taxon>
    </lineage>
</organism>
<dbReference type="RefSeq" id="WP_013125986.1">
    <property type="nucleotide sequence ID" value="NC_014158.1"/>
</dbReference>
<dbReference type="EMBL" id="CP001966">
    <property type="protein sequence ID" value="ADG77948.1"/>
    <property type="molecule type" value="Genomic_DNA"/>
</dbReference>
<protein>
    <recommendedName>
        <fullName evidence="1">DUF6194 domain-containing protein</fullName>
    </recommendedName>
</protein>
<dbReference type="AlphaFoldDB" id="D5UWS6"/>
<dbReference type="Proteomes" id="UP000001213">
    <property type="component" value="Chromosome"/>
</dbReference>
<keyword evidence="3" id="KW-1185">Reference proteome</keyword>
<reference evidence="2 3" key="2">
    <citation type="journal article" date="2011" name="Stand. Genomic Sci.">
        <title>Complete genome sequence of Tsukamurella paurometabola type strain (no. 33).</title>
        <authorList>
            <person name="Munk A.C."/>
            <person name="Lapidus A."/>
            <person name="Lucas S."/>
            <person name="Nolan M."/>
            <person name="Tice H."/>
            <person name="Cheng J.F."/>
            <person name="Del Rio T.G."/>
            <person name="Goodwin L."/>
            <person name="Pitluck S."/>
            <person name="Liolios K."/>
            <person name="Huntemann M."/>
            <person name="Ivanova N."/>
            <person name="Mavromatis K."/>
            <person name="Mikhailova N."/>
            <person name="Pati A."/>
            <person name="Chen A."/>
            <person name="Palaniappan K."/>
            <person name="Tapia R."/>
            <person name="Han C."/>
            <person name="Land M."/>
            <person name="Hauser L."/>
            <person name="Chang Y.J."/>
            <person name="Jeffries C.D."/>
            <person name="Brettin T."/>
            <person name="Yasawong M."/>
            <person name="Brambilla E.M."/>
            <person name="Rohde M."/>
            <person name="Sikorski J."/>
            <person name="Goker M."/>
            <person name="Detter J.C."/>
            <person name="Woyke T."/>
            <person name="Bristow J."/>
            <person name="Eisen J.A."/>
            <person name="Markowitz V."/>
            <person name="Hugenholtz P."/>
            <person name="Kyrpides N.C."/>
            <person name="Klenk H.P."/>
        </authorList>
    </citation>
    <scope>NUCLEOTIDE SEQUENCE [LARGE SCALE GENOMIC DNA]</scope>
    <source>
        <strain evidence="3">ATCC 8368 / DSM 20162 / CCUG 35730 / CIP 100753 / JCM 10117 / KCTC 9821 / NBRC 16120 / NCIMB 702349 / NCTC 13040</strain>
    </source>
</reference>
<evidence type="ECO:0000313" key="2">
    <source>
        <dbReference type="EMBL" id="ADG77948.1"/>
    </source>
</evidence>
<dbReference type="STRING" id="521096.Tpau_1319"/>
<gene>
    <name evidence="2" type="ordered locus">Tpau_1319</name>
</gene>
<sequence>MSMQQIIAFIRSLDDVVELAPESGSEFPEIAWGDHFFYFSPGGTIPQRGQPFATIVTKDYPDDDRCDLDPPGRFRVNAHVGRSRLDELVTGDPADDAAADQVIPHPLYSRQGWVAVVTPGPGSTDLVTGLLREAHAAAVARADRH</sequence>
<dbReference type="InterPro" id="IPR045676">
    <property type="entry name" value="DUF6194"/>
</dbReference>
<dbReference type="HOGENOM" id="CLU_141054_0_0_11"/>
<accession>D5UWS6</accession>
<dbReference type="KEGG" id="tpr:Tpau_1319"/>
<name>D5UWS6_TSUPD</name>
<reference evidence="3" key="1">
    <citation type="submission" date="2010-03" db="EMBL/GenBank/DDBJ databases">
        <title>The complete chromosome of Tsukamurella paurometabola DSM 20162.</title>
        <authorList>
            <consortium name="US DOE Joint Genome Institute (JGI-PGF)"/>
            <person name="Lucas S."/>
            <person name="Copeland A."/>
            <person name="Lapidus A."/>
            <person name="Glavina del Rio T."/>
            <person name="Dalin E."/>
            <person name="Tice H."/>
            <person name="Bruce D."/>
            <person name="Goodwin L."/>
            <person name="Pitluck S."/>
            <person name="Kyrpides N."/>
            <person name="Mavromatis K."/>
            <person name="Ivanova N."/>
            <person name="Mikhailova N."/>
            <person name="Munk A.C."/>
            <person name="Brettin T."/>
            <person name="Detter J.C."/>
            <person name="Tapia R."/>
            <person name="Han C."/>
            <person name="Larimer F."/>
            <person name="Land M."/>
            <person name="Hauser L."/>
            <person name="Markowitz V."/>
            <person name="Cheng J.-F."/>
            <person name="Hugenholtz P."/>
            <person name="Woyke T."/>
            <person name="Wu D."/>
            <person name="Jando M."/>
            <person name="Brambilla E."/>
            <person name="Klenk H.-P."/>
            <person name="Eisen J.A."/>
        </authorList>
    </citation>
    <scope>NUCLEOTIDE SEQUENCE [LARGE SCALE GENOMIC DNA]</scope>
    <source>
        <strain evidence="3">ATCC 8368 / DSM 20162 / CCUG 35730 / CIP 100753 / JCM 10117 / KCTC 9821 / NBRC 16120 / NCIMB 702349 / NCTC 13040</strain>
    </source>
</reference>